<evidence type="ECO:0000256" key="1">
    <source>
        <dbReference type="SAM" id="MobiDB-lite"/>
    </source>
</evidence>
<evidence type="ECO:0000313" key="2">
    <source>
        <dbReference type="EMBL" id="CAG8743489.1"/>
    </source>
</evidence>
<proteinExistence type="predicted"/>
<feature type="compositionally biased region" description="Basic and acidic residues" evidence="1">
    <location>
        <begin position="29"/>
        <end position="41"/>
    </location>
</feature>
<dbReference type="EMBL" id="CAJVQB010010871">
    <property type="protein sequence ID" value="CAG8743489.1"/>
    <property type="molecule type" value="Genomic_DNA"/>
</dbReference>
<name>A0ABN7V9D0_GIGMA</name>
<reference evidence="2 3" key="1">
    <citation type="submission" date="2021-06" db="EMBL/GenBank/DDBJ databases">
        <authorList>
            <person name="Kallberg Y."/>
            <person name="Tangrot J."/>
            <person name="Rosling A."/>
        </authorList>
    </citation>
    <scope>NUCLEOTIDE SEQUENCE [LARGE SCALE GENOMIC DNA]</scope>
    <source>
        <strain evidence="2 3">120-4 pot B 10/14</strain>
    </source>
</reference>
<dbReference type="Proteomes" id="UP000789901">
    <property type="component" value="Unassembled WGS sequence"/>
</dbReference>
<protein>
    <submittedName>
        <fullName evidence="2">44992_t:CDS:1</fullName>
    </submittedName>
</protein>
<sequence>TKKYKQTKDTGDEYEEHQKSKKKKQTPVTKDHRNDENKHQSTDQQHQRRTPIQSTDQLHQRHTPTTKTKDTPKWTPTTKQKTPEMDTNDESERHLEIDTNDESETNDLKYLEVLLKEKPDWYLYELQLQIEIWLDRKVCLSTIWKAIYTLGYTRKQGALCIDSLLAYGIQEGPMNTQDYENFIETDLLPKMNSFPE</sequence>
<feature type="compositionally biased region" description="Basic and acidic residues" evidence="1">
    <location>
        <begin position="1"/>
        <end position="11"/>
    </location>
</feature>
<gene>
    <name evidence="2" type="ORF">GMARGA_LOCUS15628</name>
</gene>
<keyword evidence="3" id="KW-1185">Reference proteome</keyword>
<comment type="caution">
    <text evidence="2">The sequence shown here is derived from an EMBL/GenBank/DDBJ whole genome shotgun (WGS) entry which is preliminary data.</text>
</comment>
<accession>A0ABN7V9D0</accession>
<feature type="region of interest" description="Disordered" evidence="1">
    <location>
        <begin position="1"/>
        <end position="92"/>
    </location>
</feature>
<evidence type="ECO:0000313" key="3">
    <source>
        <dbReference type="Proteomes" id="UP000789901"/>
    </source>
</evidence>
<feature type="non-terminal residue" evidence="2">
    <location>
        <position position="1"/>
    </location>
</feature>
<organism evidence="2 3">
    <name type="scientific">Gigaspora margarita</name>
    <dbReference type="NCBI Taxonomy" id="4874"/>
    <lineage>
        <taxon>Eukaryota</taxon>
        <taxon>Fungi</taxon>
        <taxon>Fungi incertae sedis</taxon>
        <taxon>Mucoromycota</taxon>
        <taxon>Glomeromycotina</taxon>
        <taxon>Glomeromycetes</taxon>
        <taxon>Diversisporales</taxon>
        <taxon>Gigasporaceae</taxon>
        <taxon>Gigaspora</taxon>
    </lineage>
</organism>